<dbReference type="Pfam" id="PF04221">
    <property type="entry name" value="RelB"/>
    <property type="match status" value="1"/>
</dbReference>
<accession>A0A5U6MF14</accession>
<organism evidence="1">
    <name type="scientific">Salmonella enterica subsp. enterica serovar Kottbus</name>
    <dbReference type="NCBI Taxonomy" id="224727"/>
    <lineage>
        <taxon>Bacteria</taxon>
        <taxon>Pseudomonadati</taxon>
        <taxon>Pseudomonadota</taxon>
        <taxon>Gammaproteobacteria</taxon>
        <taxon>Enterobacterales</taxon>
        <taxon>Enterobacteriaceae</taxon>
        <taxon>Salmonella</taxon>
    </lineage>
</organism>
<protein>
    <submittedName>
        <fullName evidence="1">Type II toxin-antitoxin system antitoxin, RelB/DinJ family</fullName>
    </submittedName>
</protein>
<dbReference type="GO" id="GO:0006355">
    <property type="term" value="P:regulation of DNA-templated transcription"/>
    <property type="evidence" value="ECO:0007669"/>
    <property type="project" value="InterPro"/>
</dbReference>
<evidence type="ECO:0000313" key="1">
    <source>
        <dbReference type="EMBL" id="EBQ9796768.1"/>
    </source>
</evidence>
<dbReference type="AlphaFoldDB" id="A0A5U6MF14"/>
<proteinExistence type="predicted"/>
<dbReference type="Gene3D" id="1.10.1220.10">
    <property type="entry name" value="Met repressor-like"/>
    <property type="match status" value="1"/>
</dbReference>
<gene>
    <name evidence="1" type="ORF">DM035_21810</name>
</gene>
<sequence>MATVNVNVRIDTELKQSADEAMQIAGTTPTQVITLLYQYIAENKRIPFVVATSVKTPKDLLLESSALLAEAHAVISNLQVWTEKGDGIEKSKLMEYYRRLDILYCCAKEKIYLLENRREAELALNALNKAMSILVDAQNFGYGLERVTFSKMEQTNFLFAVQDFEKKVSWIVSSVDGM</sequence>
<comment type="caution">
    <text evidence="1">The sequence shown here is derived from an EMBL/GenBank/DDBJ whole genome shotgun (WGS) entry which is preliminary data.</text>
</comment>
<dbReference type="GO" id="GO:0043565">
    <property type="term" value="F:sequence-specific DNA binding"/>
    <property type="evidence" value="ECO:0007669"/>
    <property type="project" value="UniProtKB-ARBA"/>
</dbReference>
<name>A0A5U6MF14_SALET</name>
<dbReference type="EMBL" id="AAGQTM010000029">
    <property type="protein sequence ID" value="EBQ9796768.1"/>
    <property type="molecule type" value="Genomic_DNA"/>
</dbReference>
<dbReference type="InterPro" id="IPR007337">
    <property type="entry name" value="RelB/DinJ"/>
</dbReference>
<dbReference type="InterPro" id="IPR013321">
    <property type="entry name" value="Arc_rbn_hlx_hlx"/>
</dbReference>
<reference evidence="1" key="1">
    <citation type="submission" date="2018-06" db="EMBL/GenBank/DDBJ databases">
        <authorList>
            <person name="Ashton P.M."/>
            <person name="Dallman T."/>
            <person name="Nair S."/>
            <person name="De Pinna E."/>
            <person name="Peters T."/>
            <person name="Grant K."/>
        </authorList>
    </citation>
    <scope>NUCLEOTIDE SEQUENCE</scope>
    <source>
        <strain evidence="1">430336</strain>
    </source>
</reference>